<organism evidence="4 5">
    <name type="scientific">Acididesulfobacter guangdongensis</name>
    <dbReference type="NCBI Taxonomy" id="2597225"/>
    <lineage>
        <taxon>Bacteria</taxon>
        <taxon>Deltaproteobacteria</taxon>
        <taxon>Candidatus Acidulodesulfobacterales</taxon>
        <taxon>Candidatus Acididesulfobacter</taxon>
    </lineage>
</organism>
<gene>
    <name evidence="4" type="ORF">EVJ46_07945</name>
</gene>
<name>A0A519BFR4_ACIG2</name>
<protein>
    <submittedName>
        <fullName evidence="4">CBS domain-containing protein</fullName>
    </submittedName>
</protein>
<dbReference type="InterPro" id="IPR051257">
    <property type="entry name" value="Diverse_CBS-Domain"/>
</dbReference>
<dbReference type="SMART" id="SM00116">
    <property type="entry name" value="CBS"/>
    <property type="match status" value="2"/>
</dbReference>
<dbReference type="PROSITE" id="PS51371">
    <property type="entry name" value="CBS"/>
    <property type="match status" value="2"/>
</dbReference>
<proteinExistence type="predicted"/>
<dbReference type="Pfam" id="PF00571">
    <property type="entry name" value="CBS"/>
    <property type="match status" value="2"/>
</dbReference>
<sequence length="154" mass="17456">MITAKDIMSTDLVTVKEDTDIKTLSKIFIEKKINSVPVVDDEGKLIGIVSETDLVYQDASLHIPTVFSIFDSVFYLQSSKHFKEDLNKITASKVKDIMTKKVLSIKENESIYDIASIITEKKFYSIPVVDDNDKLKGIVSRFDIIKSMTDENKK</sequence>
<reference evidence="4 5" key="1">
    <citation type="journal article" date="2019" name="ISME J.">
        <title>Insights into ecological role of a new deltaproteobacterial order Candidatus Acidulodesulfobacterales by metagenomics and metatranscriptomics.</title>
        <authorList>
            <person name="Tan S."/>
            <person name="Liu J."/>
            <person name="Fang Y."/>
            <person name="Hedlund B.P."/>
            <person name="Lian Z.H."/>
            <person name="Huang L.Y."/>
            <person name="Li J.T."/>
            <person name="Huang L.N."/>
            <person name="Li W.J."/>
            <person name="Jiang H.C."/>
            <person name="Dong H.L."/>
            <person name="Shu W.S."/>
        </authorList>
    </citation>
    <scope>NUCLEOTIDE SEQUENCE [LARGE SCALE GENOMIC DNA]</scope>
    <source>
        <strain evidence="4">AP2</strain>
    </source>
</reference>
<dbReference type="CDD" id="cd04586">
    <property type="entry name" value="CBS_pair_BON_assoc"/>
    <property type="match status" value="1"/>
</dbReference>
<feature type="domain" description="CBS" evidence="3">
    <location>
        <begin position="98"/>
        <end position="154"/>
    </location>
</feature>
<dbReference type="AlphaFoldDB" id="A0A519BFR4"/>
<comment type="caution">
    <text evidence="4">The sequence shown here is derived from an EMBL/GenBank/DDBJ whole genome shotgun (WGS) entry which is preliminary data.</text>
</comment>
<accession>A0A519BFR4</accession>
<feature type="domain" description="CBS" evidence="3">
    <location>
        <begin position="8"/>
        <end position="65"/>
    </location>
</feature>
<evidence type="ECO:0000313" key="5">
    <source>
        <dbReference type="Proteomes" id="UP000316562"/>
    </source>
</evidence>
<evidence type="ECO:0000259" key="3">
    <source>
        <dbReference type="PROSITE" id="PS51371"/>
    </source>
</evidence>
<evidence type="ECO:0000313" key="4">
    <source>
        <dbReference type="EMBL" id="RZD16111.1"/>
    </source>
</evidence>
<keyword evidence="1 2" id="KW-0129">CBS domain</keyword>
<dbReference type="PANTHER" id="PTHR43080">
    <property type="entry name" value="CBS DOMAIN-CONTAINING PROTEIN CBSX3, MITOCHONDRIAL"/>
    <property type="match status" value="1"/>
</dbReference>
<evidence type="ECO:0000256" key="1">
    <source>
        <dbReference type="ARBA" id="ARBA00023122"/>
    </source>
</evidence>
<dbReference type="SUPFAM" id="SSF54631">
    <property type="entry name" value="CBS-domain pair"/>
    <property type="match status" value="1"/>
</dbReference>
<dbReference type="Proteomes" id="UP000316562">
    <property type="component" value="Unassembled WGS sequence"/>
</dbReference>
<dbReference type="PANTHER" id="PTHR43080:SF2">
    <property type="entry name" value="CBS DOMAIN-CONTAINING PROTEIN"/>
    <property type="match status" value="1"/>
</dbReference>
<dbReference type="Gene3D" id="3.10.580.10">
    <property type="entry name" value="CBS-domain"/>
    <property type="match status" value="1"/>
</dbReference>
<dbReference type="InterPro" id="IPR046342">
    <property type="entry name" value="CBS_dom_sf"/>
</dbReference>
<dbReference type="EMBL" id="SGBC01000003">
    <property type="protein sequence ID" value="RZD16111.1"/>
    <property type="molecule type" value="Genomic_DNA"/>
</dbReference>
<evidence type="ECO:0000256" key="2">
    <source>
        <dbReference type="PROSITE-ProRule" id="PRU00703"/>
    </source>
</evidence>
<dbReference type="InterPro" id="IPR000644">
    <property type="entry name" value="CBS_dom"/>
</dbReference>